<feature type="non-terminal residue" evidence="2">
    <location>
        <position position="109"/>
    </location>
</feature>
<feature type="compositionally biased region" description="Low complexity" evidence="1">
    <location>
        <begin position="44"/>
        <end position="73"/>
    </location>
</feature>
<dbReference type="AlphaFoldDB" id="A0A2T4BNF6"/>
<keyword evidence="3" id="KW-1185">Reference proteome</keyword>
<evidence type="ECO:0000256" key="1">
    <source>
        <dbReference type="SAM" id="MobiDB-lite"/>
    </source>
</evidence>
<dbReference type="GeneID" id="36606549"/>
<reference evidence="3" key="1">
    <citation type="submission" date="2016-07" db="EMBL/GenBank/DDBJ databases">
        <title>Multiple horizontal gene transfer events from other fungi enriched the ability of initially mycotrophic Trichoderma (Ascomycota) to feed on dead plant biomass.</title>
        <authorList>
            <consortium name="DOE Joint Genome Institute"/>
            <person name="Atanasova L."/>
            <person name="Chenthamara K."/>
            <person name="Zhang J."/>
            <person name="Grujic M."/>
            <person name="Henrissat B."/>
            <person name="Kuo A."/>
            <person name="Aerts A."/>
            <person name="Salamov A."/>
            <person name="Lipzen A."/>
            <person name="Labutti K."/>
            <person name="Barry K."/>
            <person name="Miao Y."/>
            <person name="Rahimi M.J."/>
            <person name="Shen Q."/>
            <person name="Grigoriev I.V."/>
            <person name="Kubicek C.P."/>
            <person name="Druzhinina I.S."/>
        </authorList>
    </citation>
    <scope>NUCLEOTIDE SEQUENCE [LARGE SCALE GENOMIC DNA]</scope>
    <source>
        <strain evidence="3">TUCIM 6016</strain>
    </source>
</reference>
<feature type="compositionally biased region" description="Pro residues" evidence="1">
    <location>
        <begin position="1"/>
        <end position="15"/>
    </location>
</feature>
<dbReference type="Proteomes" id="UP000241546">
    <property type="component" value="Unassembled WGS sequence"/>
</dbReference>
<feature type="compositionally biased region" description="Low complexity" evidence="1">
    <location>
        <begin position="16"/>
        <end position="28"/>
    </location>
</feature>
<organism evidence="2 3">
    <name type="scientific">Trichoderma citrinoviride</name>
    <dbReference type="NCBI Taxonomy" id="58853"/>
    <lineage>
        <taxon>Eukaryota</taxon>
        <taxon>Fungi</taxon>
        <taxon>Dikarya</taxon>
        <taxon>Ascomycota</taxon>
        <taxon>Pezizomycotina</taxon>
        <taxon>Sordariomycetes</taxon>
        <taxon>Hypocreomycetidae</taxon>
        <taxon>Hypocreales</taxon>
        <taxon>Hypocreaceae</taxon>
        <taxon>Trichoderma</taxon>
    </lineage>
</organism>
<feature type="compositionally biased region" description="Basic and acidic residues" evidence="1">
    <location>
        <begin position="96"/>
        <end position="109"/>
    </location>
</feature>
<feature type="region of interest" description="Disordered" evidence="1">
    <location>
        <begin position="1"/>
        <end position="109"/>
    </location>
</feature>
<name>A0A2T4BNF6_9HYPO</name>
<gene>
    <name evidence="2" type="ORF">BBK36DRAFT_649</name>
</gene>
<accession>A0A2T4BNF6</accession>
<protein>
    <submittedName>
        <fullName evidence="2">Uncharacterized protein</fullName>
    </submittedName>
</protein>
<dbReference type="EMBL" id="KZ680207">
    <property type="protein sequence ID" value="PTB70789.1"/>
    <property type="molecule type" value="Genomic_DNA"/>
</dbReference>
<dbReference type="RefSeq" id="XP_024754109.1">
    <property type="nucleotide sequence ID" value="XM_024898431.1"/>
</dbReference>
<evidence type="ECO:0000313" key="3">
    <source>
        <dbReference type="Proteomes" id="UP000241546"/>
    </source>
</evidence>
<evidence type="ECO:0000313" key="2">
    <source>
        <dbReference type="EMBL" id="PTB70789.1"/>
    </source>
</evidence>
<proteinExistence type="predicted"/>
<sequence>MPPLDGRPCTSPPLLQPHLQTLPQSSQPAKQSFLRKLLTRSDSSRSSKSSASSVSASQQPAPASPQAPAAPGSGIVKRLSRRVVPGLPRSQTFKRQLSESREHLAPVEP</sequence>
<dbReference type="OrthoDB" id="10636699at2759"/>